<dbReference type="InterPro" id="IPR014819">
    <property type="entry name" value="PriCT_2"/>
</dbReference>
<dbReference type="SUPFAM" id="SSF52540">
    <property type="entry name" value="P-loop containing nucleoside triphosphate hydrolases"/>
    <property type="match status" value="1"/>
</dbReference>
<protein>
    <submittedName>
        <fullName evidence="2">Primase C terminal 2 (PriCT-2)</fullName>
    </submittedName>
</protein>
<dbReference type="Pfam" id="PF08707">
    <property type="entry name" value="PriCT_2"/>
    <property type="match status" value="1"/>
</dbReference>
<dbReference type="Pfam" id="PF13481">
    <property type="entry name" value="AAA_25"/>
    <property type="match status" value="1"/>
</dbReference>
<evidence type="ECO:0000313" key="2">
    <source>
        <dbReference type="EMBL" id="SIQ11291.1"/>
    </source>
</evidence>
<evidence type="ECO:0000313" key="3">
    <source>
        <dbReference type="Proteomes" id="UP000186819"/>
    </source>
</evidence>
<dbReference type="EMBL" id="FTMD01000002">
    <property type="protein sequence ID" value="SIQ11291.1"/>
    <property type="molecule type" value="Genomic_DNA"/>
</dbReference>
<dbReference type="Proteomes" id="UP000186819">
    <property type="component" value="Unassembled WGS sequence"/>
</dbReference>
<dbReference type="SMART" id="SM00382">
    <property type="entry name" value="AAA"/>
    <property type="match status" value="1"/>
</dbReference>
<dbReference type="InterPro" id="IPR027417">
    <property type="entry name" value="P-loop_NTPase"/>
</dbReference>
<gene>
    <name evidence="2" type="ORF">SAMN05421829_102334</name>
</gene>
<dbReference type="InterPro" id="IPR003593">
    <property type="entry name" value="AAA+_ATPase"/>
</dbReference>
<dbReference type="OrthoDB" id="8905164at2"/>
<feature type="domain" description="AAA+ ATPase" evidence="1">
    <location>
        <begin position="374"/>
        <end position="549"/>
    </location>
</feature>
<dbReference type="STRING" id="34027.SAMN05421829_102334"/>
<dbReference type="RefSeq" id="WP_076600837.1">
    <property type="nucleotide sequence ID" value="NZ_FTMD01000002.1"/>
</dbReference>
<evidence type="ECO:0000259" key="1">
    <source>
        <dbReference type="SMART" id="SM00382"/>
    </source>
</evidence>
<keyword evidence="3" id="KW-1185">Reference proteome</keyword>
<organism evidence="2 3">
    <name type="scientific">Aromatoleum tolulyticum</name>
    <dbReference type="NCBI Taxonomy" id="34027"/>
    <lineage>
        <taxon>Bacteria</taxon>
        <taxon>Pseudomonadati</taxon>
        <taxon>Pseudomonadota</taxon>
        <taxon>Betaproteobacteria</taxon>
        <taxon>Rhodocyclales</taxon>
        <taxon>Rhodocyclaceae</taxon>
        <taxon>Aromatoleum</taxon>
    </lineage>
</organism>
<dbReference type="AlphaFoldDB" id="A0A1N6Q3Y8"/>
<proteinExistence type="predicted"/>
<name>A0A1N6Q3Y8_9RHOO</name>
<dbReference type="Gene3D" id="3.40.50.300">
    <property type="entry name" value="P-loop containing nucleotide triphosphate hydrolases"/>
    <property type="match status" value="1"/>
</dbReference>
<reference evidence="3" key="1">
    <citation type="submission" date="2017-01" db="EMBL/GenBank/DDBJ databases">
        <authorList>
            <person name="Varghese N."/>
            <person name="Submissions S."/>
        </authorList>
    </citation>
    <scope>NUCLEOTIDE SEQUENCE [LARGE SCALE GENOMIC DNA]</scope>
    <source>
        <strain evidence="3">ATCC 51758</strain>
    </source>
</reference>
<dbReference type="GO" id="GO:0016817">
    <property type="term" value="F:hydrolase activity, acting on acid anhydrides"/>
    <property type="evidence" value="ECO:0007669"/>
    <property type="project" value="InterPro"/>
</dbReference>
<accession>A0A1N6Q3Y8</accession>
<sequence>MSPANESALGLAGQEGAENSCTGIQTVQSVVPPPPQVNRSPLVVSLFPTITADPVECEVSDLAALAQMISQSPPRQSKSELPLLKLARFGTQRTARGSLRHDANVIEVTGIEVDYDGGQVQPEAVAQLLSVCGVEALIYSTASSTPGYPRWRALFRLSRPRRPEERATYVGKLNTILGGISAPESFTLSQAYYFGPVAGGPAPRIIPTTGAPVDIALAELPPMMPQSTPRARPATPLDWENKAPEQQAATIADLRDALRYLDPDDRASWVKTGQALCCLGDIGCELWEEWSATSTRFPGGDGLEQWGTFSGERTDYRAIFTAAEARGWANPRRRANPFTGNVAPQTTDRYQLIPADQYAMRPALPWCVKGILPAVGLGALFGPSGSGKTFLGYDLSEALERGDDWFGHKVAAPTPVTYVVQEGAAGMPKRVRANHARNGTGATAPAIVDAPFSLLDVRDWPDLASAIRNAGRAGGVVFIDTLNAAAPGADENSAEAMGRILAAVRALQAEVGGLVMLIHHPGKDVSKGMRGHSSLFAALDVVIEVTREGDQRTWRVAKSKDGQDGTAHPFRLVTVNLGTDADGDPVTSCIVESDDRPMLPRPSAKLTRAQRIAMQALREAAKTPEQLAGSTCMTATEDQWRQRAYQLGISSADSTDAKRKAFIRARDEIIDRGLVINENGNYRVAFIANIAHPDSRTDTDKTGHLSGHGPP</sequence>